<dbReference type="Pfam" id="PF25319">
    <property type="entry name" value="HofO"/>
    <property type="match status" value="1"/>
</dbReference>
<gene>
    <name evidence="2" type="ORF">GA0061070_10475</name>
</gene>
<name>A0A1C4FZU2_9ENTR</name>
<dbReference type="EMBL" id="FMBC01000047">
    <property type="protein sequence ID" value="SCC61223.1"/>
    <property type="molecule type" value="Genomic_DNA"/>
</dbReference>
<keyword evidence="3" id="KW-1185">Reference proteome</keyword>
<dbReference type="Proteomes" id="UP000198515">
    <property type="component" value="Unassembled WGS sequence"/>
</dbReference>
<protein>
    <submittedName>
        <fullName evidence="2">Pilus assembly protein HofO</fullName>
    </submittedName>
</protein>
<evidence type="ECO:0000313" key="3">
    <source>
        <dbReference type="Proteomes" id="UP000198515"/>
    </source>
</evidence>
<feature type="domain" description="DNA utilization protein HofO C-terminal" evidence="1">
    <location>
        <begin position="82"/>
        <end position="151"/>
    </location>
</feature>
<dbReference type="AlphaFoldDB" id="A0A1C4FZU2"/>
<sequence length="153" mass="17390">MPLNADFWFVLPPWQRTACWLLSIFCGLLLVWWLAISPLNAAQAQLIIQQSAQQAALQAQWRTLRALFPPTESVSLPAAQPFSPLDFQETNRQLIRWQPGKNGGELVLETRWEAVTETFVRLASCDIQVPAFSLTAGTDLLRFTLQLEHDDDR</sequence>
<proteinExistence type="predicted"/>
<organism evidence="2 3">
    <name type="scientific">Kosakonia oryziphila</name>
    <dbReference type="NCBI Taxonomy" id="1005667"/>
    <lineage>
        <taxon>Bacteria</taxon>
        <taxon>Pseudomonadati</taxon>
        <taxon>Pseudomonadota</taxon>
        <taxon>Gammaproteobacteria</taxon>
        <taxon>Enterobacterales</taxon>
        <taxon>Enterobacteriaceae</taxon>
        <taxon>Kosakonia</taxon>
    </lineage>
</organism>
<reference evidence="3" key="1">
    <citation type="submission" date="2016-08" db="EMBL/GenBank/DDBJ databases">
        <authorList>
            <person name="Varghese N."/>
            <person name="Submissions Spin"/>
        </authorList>
    </citation>
    <scope>NUCLEOTIDE SEQUENCE [LARGE SCALE GENOMIC DNA]</scope>
    <source>
        <strain evidence="3">REICA_142</strain>
    </source>
</reference>
<accession>A0A1C4FZU2</accession>
<evidence type="ECO:0000313" key="2">
    <source>
        <dbReference type="EMBL" id="SCC61223.1"/>
    </source>
</evidence>
<evidence type="ECO:0000259" key="1">
    <source>
        <dbReference type="Pfam" id="PF25319"/>
    </source>
</evidence>
<dbReference type="InterPro" id="IPR057522">
    <property type="entry name" value="HofO_C"/>
</dbReference>